<dbReference type="Gene3D" id="1.10.20.10">
    <property type="entry name" value="Histone, subunit A"/>
    <property type="match status" value="1"/>
</dbReference>
<keyword evidence="2" id="KW-1185">Reference proteome</keyword>
<dbReference type="AlphaFoldDB" id="A0A9W8MFC8"/>
<name>A0A9W8MFC8_9AGAR</name>
<organism evidence="1 2">
    <name type="scientific">Candolleomyces eurysporus</name>
    <dbReference type="NCBI Taxonomy" id="2828524"/>
    <lineage>
        <taxon>Eukaryota</taxon>
        <taxon>Fungi</taxon>
        <taxon>Dikarya</taxon>
        <taxon>Basidiomycota</taxon>
        <taxon>Agaricomycotina</taxon>
        <taxon>Agaricomycetes</taxon>
        <taxon>Agaricomycetidae</taxon>
        <taxon>Agaricales</taxon>
        <taxon>Agaricineae</taxon>
        <taxon>Psathyrellaceae</taxon>
        <taxon>Candolleomyces</taxon>
    </lineage>
</organism>
<evidence type="ECO:0000313" key="1">
    <source>
        <dbReference type="EMBL" id="KAJ2927772.1"/>
    </source>
</evidence>
<protein>
    <submittedName>
        <fullName evidence="1">Uncharacterized protein</fullName>
    </submittedName>
</protein>
<dbReference type="OrthoDB" id="3261943at2759"/>
<reference evidence="1" key="1">
    <citation type="submission" date="2022-06" db="EMBL/GenBank/DDBJ databases">
        <title>Genome Sequence of Candolleomyces eurysporus.</title>
        <authorList>
            <person name="Buettner E."/>
        </authorList>
    </citation>
    <scope>NUCLEOTIDE SEQUENCE</scope>
    <source>
        <strain evidence="1">VTCC 930004</strain>
    </source>
</reference>
<dbReference type="EMBL" id="JANBPK010000961">
    <property type="protein sequence ID" value="KAJ2927772.1"/>
    <property type="molecule type" value="Genomic_DNA"/>
</dbReference>
<dbReference type="Proteomes" id="UP001140091">
    <property type="component" value="Unassembled WGS sequence"/>
</dbReference>
<dbReference type="SUPFAM" id="SSF47113">
    <property type="entry name" value="Histone-fold"/>
    <property type="match status" value="1"/>
</dbReference>
<gene>
    <name evidence="1" type="ORF">H1R20_g9319</name>
</gene>
<dbReference type="GO" id="GO:0046982">
    <property type="term" value="F:protein heterodimerization activity"/>
    <property type="evidence" value="ECO:0007669"/>
    <property type="project" value="InterPro"/>
</dbReference>
<feature type="non-terminal residue" evidence="1">
    <location>
        <position position="52"/>
    </location>
</feature>
<dbReference type="InterPro" id="IPR009072">
    <property type="entry name" value="Histone-fold"/>
</dbReference>
<evidence type="ECO:0000313" key="2">
    <source>
        <dbReference type="Proteomes" id="UP001140091"/>
    </source>
</evidence>
<sequence>MAILNSFFNNIFERIATKASELGAYAKQSAIMTYKSGPLSTSFTLVILPSQY</sequence>
<proteinExistence type="predicted"/>
<comment type="caution">
    <text evidence="1">The sequence shown here is derived from an EMBL/GenBank/DDBJ whole genome shotgun (WGS) entry which is preliminary data.</text>
</comment>
<accession>A0A9W8MFC8</accession>